<name>A0A0F9EXE9_9ZZZZ</name>
<evidence type="ECO:0000313" key="1">
    <source>
        <dbReference type="EMBL" id="KKL78743.1"/>
    </source>
</evidence>
<protein>
    <submittedName>
        <fullName evidence="1">Uncharacterized protein</fullName>
    </submittedName>
</protein>
<organism evidence="1">
    <name type="scientific">marine sediment metagenome</name>
    <dbReference type="NCBI Taxonomy" id="412755"/>
    <lineage>
        <taxon>unclassified sequences</taxon>
        <taxon>metagenomes</taxon>
        <taxon>ecological metagenomes</taxon>
    </lineage>
</organism>
<reference evidence="1" key="1">
    <citation type="journal article" date="2015" name="Nature">
        <title>Complex archaea that bridge the gap between prokaryotes and eukaryotes.</title>
        <authorList>
            <person name="Spang A."/>
            <person name="Saw J.H."/>
            <person name="Jorgensen S.L."/>
            <person name="Zaremba-Niedzwiedzka K."/>
            <person name="Martijn J."/>
            <person name="Lind A.E."/>
            <person name="van Eijk R."/>
            <person name="Schleper C."/>
            <person name="Guy L."/>
            <person name="Ettema T.J."/>
        </authorList>
    </citation>
    <scope>NUCLEOTIDE SEQUENCE</scope>
</reference>
<proteinExistence type="predicted"/>
<comment type="caution">
    <text evidence="1">The sequence shown here is derived from an EMBL/GenBank/DDBJ whole genome shotgun (WGS) entry which is preliminary data.</text>
</comment>
<dbReference type="AlphaFoldDB" id="A0A0F9EXE9"/>
<dbReference type="EMBL" id="LAZR01023363">
    <property type="protein sequence ID" value="KKL78743.1"/>
    <property type="molecule type" value="Genomic_DNA"/>
</dbReference>
<accession>A0A0F9EXE9</accession>
<sequence>MAKNTFCPFAGAGCRDKEAKVDCRFWKPRIGCEIQQTLAVVRTIPNLLRRLENQLEEGKPHA</sequence>
<gene>
    <name evidence="1" type="ORF">LCGC14_2021760</name>
</gene>